<sequence>METEMNGSRDNGNRPPMRPRDTGEDRRGRGTVTGGMEWFPEDPRTGEVAETWRHRGYGGSRGMRDAYHYRRGDTGAMGSGGGSVGFNEFGERGTSSGAGMGGSTGTRRPRTLPKGYRRTDERICDEVCERLAEARELDVSEVTVEVGSGIVTLSGTVSDRRAKYRVEDIAEEVMGVDEVRNNIRVPR</sequence>
<evidence type="ECO:0000259" key="2">
    <source>
        <dbReference type="PROSITE" id="PS50914"/>
    </source>
</evidence>
<feature type="region of interest" description="Disordered" evidence="1">
    <location>
        <begin position="1"/>
        <end position="46"/>
    </location>
</feature>
<dbReference type="EMBL" id="JABEMD010000003">
    <property type="protein sequence ID" value="NNH09856.1"/>
    <property type="molecule type" value="Genomic_DNA"/>
</dbReference>
<feature type="compositionally biased region" description="Polar residues" evidence="1">
    <location>
        <begin position="1"/>
        <end position="10"/>
    </location>
</feature>
<reference evidence="3 4" key="1">
    <citation type="submission" date="2020-05" db="EMBL/GenBank/DDBJ databases">
        <title>MicrobeNet Type strains.</title>
        <authorList>
            <person name="Nicholson A.C."/>
        </authorList>
    </citation>
    <scope>NUCLEOTIDE SEQUENCE [LARGE SCALE GENOMIC DNA]</scope>
    <source>
        <strain evidence="3 4">ATCC 700815</strain>
    </source>
</reference>
<evidence type="ECO:0000313" key="3">
    <source>
        <dbReference type="EMBL" id="NNH09856.1"/>
    </source>
</evidence>
<dbReference type="PANTHER" id="PTHR34606:SF15">
    <property type="entry name" value="BON DOMAIN-CONTAINING PROTEIN"/>
    <property type="match status" value="1"/>
</dbReference>
<dbReference type="Gene3D" id="3.30.1340.30">
    <property type="match status" value="1"/>
</dbReference>
<comment type="caution">
    <text evidence="3">The sequence shown here is derived from an EMBL/GenBank/DDBJ whole genome shotgun (WGS) entry which is preliminary data.</text>
</comment>
<feature type="domain" description="BON" evidence="2">
    <location>
        <begin position="119"/>
        <end position="187"/>
    </location>
</feature>
<dbReference type="InterPro" id="IPR051686">
    <property type="entry name" value="Lipoprotein_DolP"/>
</dbReference>
<dbReference type="Proteomes" id="UP000542973">
    <property type="component" value="Unassembled WGS sequence"/>
</dbReference>
<protein>
    <submittedName>
        <fullName evidence="3">BON domain-containing protein</fullName>
    </submittedName>
</protein>
<feature type="compositionally biased region" description="Basic and acidic residues" evidence="1">
    <location>
        <begin position="18"/>
        <end position="28"/>
    </location>
</feature>
<name>A0A849B5Q9_9BURK</name>
<proteinExistence type="predicted"/>
<dbReference type="Pfam" id="PF04972">
    <property type="entry name" value="BON"/>
    <property type="match status" value="1"/>
</dbReference>
<evidence type="ECO:0000256" key="1">
    <source>
        <dbReference type="SAM" id="MobiDB-lite"/>
    </source>
</evidence>
<feature type="region of interest" description="Disordered" evidence="1">
    <location>
        <begin position="89"/>
        <end position="113"/>
    </location>
</feature>
<dbReference type="AlphaFoldDB" id="A0A849B5Q9"/>
<evidence type="ECO:0000313" key="4">
    <source>
        <dbReference type="Proteomes" id="UP000542973"/>
    </source>
</evidence>
<dbReference type="PANTHER" id="PTHR34606">
    <property type="entry name" value="BON DOMAIN-CONTAINING PROTEIN"/>
    <property type="match status" value="1"/>
</dbReference>
<dbReference type="InterPro" id="IPR007055">
    <property type="entry name" value="BON_dom"/>
</dbReference>
<dbReference type="PROSITE" id="PS50914">
    <property type="entry name" value="BON"/>
    <property type="match status" value="1"/>
</dbReference>
<accession>A0A849B5Q9</accession>
<organism evidence="3 4">
    <name type="scientific">Cupriavidus gilardii</name>
    <dbReference type="NCBI Taxonomy" id="82541"/>
    <lineage>
        <taxon>Bacteria</taxon>
        <taxon>Pseudomonadati</taxon>
        <taxon>Pseudomonadota</taxon>
        <taxon>Betaproteobacteria</taxon>
        <taxon>Burkholderiales</taxon>
        <taxon>Burkholderiaceae</taxon>
        <taxon>Cupriavidus</taxon>
    </lineage>
</organism>
<gene>
    <name evidence="3" type="ORF">HLB16_03045</name>
</gene>